<feature type="region of interest" description="Disordered" evidence="1">
    <location>
        <begin position="1"/>
        <end position="29"/>
    </location>
</feature>
<dbReference type="EMBL" id="CAXDID020000704">
    <property type="protein sequence ID" value="CAL6111273.1"/>
    <property type="molecule type" value="Genomic_DNA"/>
</dbReference>
<organism evidence="2">
    <name type="scientific">Hexamita inflata</name>
    <dbReference type="NCBI Taxonomy" id="28002"/>
    <lineage>
        <taxon>Eukaryota</taxon>
        <taxon>Metamonada</taxon>
        <taxon>Diplomonadida</taxon>
        <taxon>Hexamitidae</taxon>
        <taxon>Hexamitinae</taxon>
        <taxon>Hexamita</taxon>
    </lineage>
</organism>
<keyword evidence="4" id="KW-1185">Reference proteome</keyword>
<evidence type="ECO:0000256" key="1">
    <source>
        <dbReference type="SAM" id="MobiDB-lite"/>
    </source>
</evidence>
<proteinExistence type="predicted"/>
<protein>
    <submittedName>
        <fullName evidence="2">Uncharacterized protein</fullName>
    </submittedName>
</protein>
<sequence length="715" mass="83626">MQAMRQKRLDNLDVKSKQEEQRLEKVKKGTENYRNQQKIINLELITAAQSEDIKQLKSQLNAVQKQNLEDGLQVKTKMNLDTEQIEQKQKQYRGYTEEELKINAFRYCSGGKQNYEQERHIQKVTENKDLPSVRTVQRFNNQQLEEVDYYNAHIGFDFDIEKLLPGITAWKQSNKIAYDQIIKAVIQLDAVYVNRQVYIDEFGKQHNTIIGKDGKERAISYIFTFLLVTECEAESLPIFCQLSSTGSCSQKQLDTYFQICDCLLKYNIDCQFLAHDADSFYNRIEKYPFEVITNNFKNGVLNPYKLMQEFNIPNSENEYSYLISISDSLHLLKLNRNVLNYGMKINIGMKISLSNKLDGKYFDVEYVKSVLGLSADIFNPSSYYKMCDRFALRCFASSSVTKLIKAAQLNHEDHESTNEQYSRIRCALYFLIMMPLVMQNLQCTPEVLQEQYILVLYVLLQLYPSIDKFKKHSSGDDQIDQKRSAKTNVLCGLNKQFMRHYIIYLAQLIKQFTKGHKFKIFAFSSHGAEVFFSQIRGMCRNDHGIERFEQVFRNSLLTKKYGVETGCNYQKNSRINHQHTNRVEIKEQLPTTRLQEIYDLSQIIVGLIQGEVANVEQQFNLVASFWESIENGISYEWCDVKPSKRFPVNEMTQKNIGCQGCVGRYIQDQQDYILVENQAVLVVKPNRKKQSEQYNDLFPIYIGQPIRRWLDDLFE</sequence>
<name>A0AA86PU04_9EUKA</name>
<comment type="caution">
    <text evidence="2">The sequence shown here is derived from an EMBL/GenBank/DDBJ whole genome shotgun (WGS) entry which is preliminary data.</text>
</comment>
<accession>A0AA86PU04</accession>
<evidence type="ECO:0000313" key="2">
    <source>
        <dbReference type="EMBL" id="CAI9946290.1"/>
    </source>
</evidence>
<reference evidence="3 4" key="2">
    <citation type="submission" date="2024-07" db="EMBL/GenBank/DDBJ databases">
        <authorList>
            <person name="Akdeniz Z."/>
        </authorList>
    </citation>
    <scope>NUCLEOTIDE SEQUENCE [LARGE SCALE GENOMIC DNA]</scope>
</reference>
<dbReference type="EMBL" id="CATOUU010000760">
    <property type="protein sequence ID" value="CAI9946290.1"/>
    <property type="molecule type" value="Genomic_DNA"/>
</dbReference>
<evidence type="ECO:0000313" key="3">
    <source>
        <dbReference type="EMBL" id="CAL6111273.1"/>
    </source>
</evidence>
<reference evidence="2" key="1">
    <citation type="submission" date="2023-06" db="EMBL/GenBank/DDBJ databases">
        <authorList>
            <person name="Kurt Z."/>
        </authorList>
    </citation>
    <scope>NUCLEOTIDE SEQUENCE</scope>
</reference>
<dbReference type="AlphaFoldDB" id="A0AA86PU04"/>
<feature type="compositionally biased region" description="Basic and acidic residues" evidence="1">
    <location>
        <begin position="7"/>
        <end position="29"/>
    </location>
</feature>
<dbReference type="Proteomes" id="UP001642409">
    <property type="component" value="Unassembled WGS sequence"/>
</dbReference>
<gene>
    <name evidence="2" type="ORF">HINF_LOCUS33935</name>
    <name evidence="3" type="ORF">HINF_LOCUS76318</name>
</gene>
<evidence type="ECO:0000313" key="4">
    <source>
        <dbReference type="Proteomes" id="UP001642409"/>
    </source>
</evidence>